<dbReference type="InterPro" id="IPR000477">
    <property type="entry name" value="RT_dom"/>
</dbReference>
<dbReference type="CDD" id="cd01650">
    <property type="entry name" value="RT_nLTR_like"/>
    <property type="match status" value="1"/>
</dbReference>
<dbReference type="Gene3D" id="3.60.10.10">
    <property type="entry name" value="Endonuclease/exonuclease/phosphatase"/>
    <property type="match status" value="1"/>
</dbReference>
<protein>
    <recommendedName>
        <fullName evidence="1">Reverse transcriptase domain-containing protein</fullName>
    </recommendedName>
</protein>
<proteinExistence type="predicted"/>
<dbReference type="PROSITE" id="PS50878">
    <property type="entry name" value="RT_POL"/>
    <property type="match status" value="1"/>
</dbReference>
<dbReference type="EMBL" id="OIVN01001403">
    <property type="protein sequence ID" value="SPC93555.1"/>
    <property type="molecule type" value="Genomic_DNA"/>
</dbReference>
<dbReference type="InterPro" id="IPR043502">
    <property type="entry name" value="DNA/RNA_pol_sf"/>
</dbReference>
<dbReference type="GO" id="GO:0016722">
    <property type="term" value="F:oxidoreductase activity, acting on metal ions"/>
    <property type="evidence" value="ECO:0007669"/>
    <property type="project" value="InterPro"/>
</dbReference>
<dbReference type="PANTHER" id="PTHR19446">
    <property type="entry name" value="REVERSE TRANSCRIPTASES"/>
    <property type="match status" value="1"/>
</dbReference>
<dbReference type="SUPFAM" id="SSF56672">
    <property type="entry name" value="DNA/RNA polymerases"/>
    <property type="match status" value="1"/>
</dbReference>
<dbReference type="SUPFAM" id="SSF56219">
    <property type="entry name" value="DNase I-like"/>
    <property type="match status" value="1"/>
</dbReference>
<accession>A0A2N9G2D1</accession>
<name>A0A2N9G2D1_FAGSY</name>
<evidence type="ECO:0000313" key="2">
    <source>
        <dbReference type="EMBL" id="SPC93555.1"/>
    </source>
</evidence>
<feature type="domain" description="Reverse transcriptase" evidence="1">
    <location>
        <begin position="775"/>
        <end position="1048"/>
    </location>
</feature>
<reference evidence="2" key="1">
    <citation type="submission" date="2018-02" db="EMBL/GenBank/DDBJ databases">
        <authorList>
            <person name="Cohen D.B."/>
            <person name="Kent A.D."/>
        </authorList>
    </citation>
    <scope>NUCLEOTIDE SEQUENCE</scope>
</reference>
<evidence type="ECO:0000259" key="1">
    <source>
        <dbReference type="PROSITE" id="PS50878"/>
    </source>
</evidence>
<gene>
    <name evidence="2" type="ORF">FSB_LOCUS21437</name>
</gene>
<dbReference type="Pfam" id="PF13966">
    <property type="entry name" value="zf-RVT"/>
    <property type="match status" value="1"/>
</dbReference>
<dbReference type="InterPro" id="IPR023188">
    <property type="entry name" value="DPS_DNA-bd_CS"/>
</dbReference>
<dbReference type="Pfam" id="PF00078">
    <property type="entry name" value="RVT_1"/>
    <property type="match status" value="1"/>
</dbReference>
<dbReference type="PROSITE" id="PS00818">
    <property type="entry name" value="DPS_1"/>
    <property type="match status" value="1"/>
</dbReference>
<dbReference type="InterPro" id="IPR036691">
    <property type="entry name" value="Endo/exonu/phosph_ase_sf"/>
</dbReference>
<dbReference type="InterPro" id="IPR026960">
    <property type="entry name" value="RVT-Znf"/>
</dbReference>
<organism evidence="2">
    <name type="scientific">Fagus sylvatica</name>
    <name type="common">Beechnut</name>
    <dbReference type="NCBI Taxonomy" id="28930"/>
    <lineage>
        <taxon>Eukaryota</taxon>
        <taxon>Viridiplantae</taxon>
        <taxon>Streptophyta</taxon>
        <taxon>Embryophyta</taxon>
        <taxon>Tracheophyta</taxon>
        <taxon>Spermatophyta</taxon>
        <taxon>Magnoliopsida</taxon>
        <taxon>eudicotyledons</taxon>
        <taxon>Gunneridae</taxon>
        <taxon>Pentapetalae</taxon>
        <taxon>rosids</taxon>
        <taxon>fabids</taxon>
        <taxon>Fagales</taxon>
        <taxon>Fagaceae</taxon>
        <taxon>Fagus</taxon>
    </lineage>
</organism>
<sequence>MEHRGRFRGSLWLGLGGLRWLVNMLLKLRNSACTLDGFFEFFRDGYRVVKLSCLSNSGGRFLDISEYHSGARRGSIRLPEGRRGAGWSLFEFPGSCNVSWNQNRQDRKSWAFRKNAGFAPKLTKTVTISDTEKKSRIKVDMATKAPRLTRLSHFEWKPKSTTLLSVDQWAFKLRSPTAQCVEQRGGGGSFGQQEELGQTVLCWRSFLEPKSLIRSQRLVIQSMRMTIPNRKPLRRLRLLVPDGVINDIQVDSGEENSCREPCGQALLPMIGADLLRDERMAVSASEASSVVMNGGEEIPLSMVVFSVDHEHKTTEAGSSVDGLVSLPASFRLEEPWNSDSVSGSPFLGDFGHYATGETQSPLSCTLLDRIDPLDFVAFTQGYTGDILALEDAMSAWVEQRYKGFKKLVEQKRLRATTGPRYPNGSVNKGIYGLNLGSVRGSFWDELTLIRNRWATPWCLFGDFNIIRFPSERLGCQTYSQGMLEFSEFIDSNQLVDLPLDGGLYTWCSGSDQPSMSCIDRVLVSADWEEHFPDVSQKLLPRPLSDHSPILVEAGGMARGKSSFKFENMWLKSEGFVDLVKGMVVRVIPSMALLVKNRAMGDILRLDEKEFQGVLTHAERLLREELKLEVDRLAHLVEVSWRQKSRVLCLKEEDNNIKFFHKMANSHRRRNQIKYIEVDGTQFEEESEIRNQVVHFYKALYHENEDWRPDVDGLSFASIGEEAKDRLERRFDKDEVVQVLKDLEGDKAPGLDGFIMAFFQKCWPVLQDDIMGFFEEVYEQGQFESSLNATFLALIPKKNDARNIKDFRPISLIGSVYKLLSKVLANRLKEVLDDLISESQNAFVGGRQMLDSVLIANECLDSRLKRRQPGVICKLDIEKAYDHVNWNCLIHLLDTMGFGTKWQGWIRACISTVRYSVLINGSPAGYFGSSRGLRQGDPLSPLLFLLVMEILSKILKKVEESGLIRGFHASRSGVAGLSISHILFADDTMIMCDADPVQLMYLRLAMTCFEASTGLRAPCPMSYLGYAFGFYVQIHFDLESYHREAGIVAKRIEQIQRKFLWGGSDDTFKHCLVKLGYYLELRTTWLWKRVLVARHGTGCGEWSTGWTRDSHGCGIWKGIMLGWTLFLVLYACASNKAATVSEVLVRENGRVRLEGDFMRNFNDWELDNVASFLGLLQSHLPSRVVDDGLWWNLKTKGIFDVRSRYSFFGESPSLVFPWKCIWRTKAPRRACFFVWTAAWKKILTCENLRKRGYYITSWCCMCRCNGETVEHLLLHCPVAGALWNWIFKTFGIHWVISGTVADLLHKLVEWFRSSFVGYLEFCTNLLDVDDLEGAQSTNF</sequence>